<evidence type="ECO:0000256" key="3">
    <source>
        <dbReference type="ARBA" id="ARBA00022723"/>
    </source>
</evidence>
<dbReference type="EMBL" id="CP048649">
    <property type="protein sequence ID" value="QIB70469.1"/>
    <property type="molecule type" value="Genomic_DNA"/>
</dbReference>
<proteinExistence type="predicted"/>
<dbReference type="GO" id="GO:0051539">
    <property type="term" value="F:4 iron, 4 sulfur cluster binding"/>
    <property type="evidence" value="ECO:0007669"/>
    <property type="project" value="UniProtKB-KW"/>
</dbReference>
<feature type="domain" description="4Fe-4S ferredoxin-type" evidence="8">
    <location>
        <begin position="1"/>
        <end position="30"/>
    </location>
</feature>
<feature type="domain" description="4Fe-4S ferredoxin-type" evidence="8">
    <location>
        <begin position="31"/>
        <end position="61"/>
    </location>
</feature>
<dbReference type="PANTHER" id="PTHR43687:SF6">
    <property type="entry name" value="L-ASPARTATE SEMIALDEHYDE SULFURTRANSFERASE IRON-SULFUR SUBUNIT"/>
    <property type="match status" value="1"/>
</dbReference>
<name>A0A858BZ16_9FIRM</name>
<evidence type="ECO:0000256" key="7">
    <source>
        <dbReference type="ARBA" id="ARBA00023014"/>
    </source>
</evidence>
<dbReference type="PROSITE" id="PS00198">
    <property type="entry name" value="4FE4S_FER_1"/>
    <property type="match status" value="2"/>
</dbReference>
<accession>A0A858BZ16</accession>
<sequence>MSIEILRESCIGCGKCTTVCPGTLIRLTADGKAHIKYPERCWGCTSCIKECPCEAICFYLGGDLNGLGGKLTVRREKQLLHWTVKKTDGKLETITVDGRDSNKY</sequence>
<evidence type="ECO:0000256" key="4">
    <source>
        <dbReference type="ARBA" id="ARBA00022737"/>
    </source>
</evidence>
<protein>
    <submittedName>
        <fullName evidence="9">4Fe-4S dicluster domain-containing protein</fullName>
    </submittedName>
</protein>
<dbReference type="PANTHER" id="PTHR43687">
    <property type="entry name" value="ADENYLYLSULFATE REDUCTASE, BETA SUBUNIT"/>
    <property type="match status" value="1"/>
</dbReference>
<evidence type="ECO:0000256" key="5">
    <source>
        <dbReference type="ARBA" id="ARBA00022982"/>
    </source>
</evidence>
<evidence type="ECO:0000256" key="1">
    <source>
        <dbReference type="ARBA" id="ARBA00022448"/>
    </source>
</evidence>
<keyword evidence="2" id="KW-0004">4Fe-4S</keyword>
<organism evidence="9 10">
    <name type="scientific">Aminipila butyrica</name>
    <dbReference type="NCBI Taxonomy" id="433296"/>
    <lineage>
        <taxon>Bacteria</taxon>
        <taxon>Bacillati</taxon>
        <taxon>Bacillota</taxon>
        <taxon>Clostridia</taxon>
        <taxon>Peptostreptococcales</taxon>
        <taxon>Anaerovoracaceae</taxon>
        <taxon>Aminipila</taxon>
    </lineage>
</organism>
<evidence type="ECO:0000256" key="6">
    <source>
        <dbReference type="ARBA" id="ARBA00023004"/>
    </source>
</evidence>
<dbReference type="InterPro" id="IPR050572">
    <property type="entry name" value="Fe-S_Ferredoxin"/>
</dbReference>
<evidence type="ECO:0000259" key="8">
    <source>
        <dbReference type="PROSITE" id="PS51379"/>
    </source>
</evidence>
<keyword evidence="3" id="KW-0479">Metal-binding</keyword>
<keyword evidence="7" id="KW-0411">Iron-sulfur</keyword>
<keyword evidence="6" id="KW-0408">Iron</keyword>
<keyword evidence="4" id="KW-0677">Repeat</keyword>
<dbReference type="InterPro" id="IPR017896">
    <property type="entry name" value="4Fe4S_Fe-S-bd"/>
</dbReference>
<keyword evidence="1" id="KW-0813">Transport</keyword>
<evidence type="ECO:0000313" key="9">
    <source>
        <dbReference type="EMBL" id="QIB70469.1"/>
    </source>
</evidence>
<keyword evidence="10" id="KW-1185">Reference proteome</keyword>
<evidence type="ECO:0000256" key="2">
    <source>
        <dbReference type="ARBA" id="ARBA00022485"/>
    </source>
</evidence>
<dbReference type="PROSITE" id="PS51379">
    <property type="entry name" value="4FE4S_FER_2"/>
    <property type="match status" value="2"/>
</dbReference>
<dbReference type="Proteomes" id="UP000466848">
    <property type="component" value="Chromosome"/>
</dbReference>
<dbReference type="GO" id="GO:0046872">
    <property type="term" value="F:metal ion binding"/>
    <property type="evidence" value="ECO:0007669"/>
    <property type="project" value="UniProtKB-KW"/>
</dbReference>
<gene>
    <name evidence="9" type="ORF">Ami103574_14725</name>
</gene>
<dbReference type="AlphaFoldDB" id="A0A858BZ16"/>
<dbReference type="RefSeq" id="WP_163067707.1">
    <property type="nucleotide sequence ID" value="NZ_CP048649.1"/>
</dbReference>
<dbReference type="SUPFAM" id="SSF54862">
    <property type="entry name" value="4Fe-4S ferredoxins"/>
    <property type="match status" value="1"/>
</dbReference>
<keyword evidence="5" id="KW-0249">Electron transport</keyword>
<dbReference type="Gene3D" id="3.30.70.20">
    <property type="match status" value="1"/>
</dbReference>
<evidence type="ECO:0000313" key="10">
    <source>
        <dbReference type="Proteomes" id="UP000466848"/>
    </source>
</evidence>
<dbReference type="Pfam" id="PF12838">
    <property type="entry name" value="Fer4_7"/>
    <property type="match status" value="1"/>
</dbReference>
<dbReference type="KEGG" id="abut:Ami103574_14725"/>
<reference evidence="9 10" key="1">
    <citation type="submission" date="2020-02" db="EMBL/GenBank/DDBJ databases">
        <authorList>
            <person name="Kim Y.B."/>
            <person name="Roh S.W."/>
        </authorList>
    </citation>
    <scope>NUCLEOTIDE SEQUENCE [LARGE SCALE GENOMIC DNA]</scope>
    <source>
        <strain evidence="9 10">DSM 103574</strain>
    </source>
</reference>
<dbReference type="InterPro" id="IPR017900">
    <property type="entry name" value="4Fe4S_Fe_S_CS"/>
</dbReference>